<protein>
    <recommendedName>
        <fullName evidence="3">Molybdate-anion transporter</fullName>
    </recommendedName>
    <alternativeName>
        <fullName evidence="10">Major facilitator superfamily domain-containing protein 5</fullName>
    </alternativeName>
    <alternativeName>
        <fullName evidence="11">Molybdate transporter 2 homolog</fullName>
    </alternativeName>
</protein>
<proteinExistence type="predicted"/>
<feature type="non-terminal residue" evidence="14">
    <location>
        <position position="454"/>
    </location>
</feature>
<keyword evidence="6 13" id="KW-0812">Transmembrane</keyword>
<organism evidence="14 15">
    <name type="scientific">Thielaviopsis punctulata</name>
    <dbReference type="NCBI Taxonomy" id="72032"/>
    <lineage>
        <taxon>Eukaryota</taxon>
        <taxon>Fungi</taxon>
        <taxon>Dikarya</taxon>
        <taxon>Ascomycota</taxon>
        <taxon>Pezizomycotina</taxon>
        <taxon>Sordariomycetes</taxon>
        <taxon>Hypocreomycetidae</taxon>
        <taxon>Microascales</taxon>
        <taxon>Ceratocystidaceae</taxon>
        <taxon>Thielaviopsis</taxon>
    </lineage>
</organism>
<comment type="caution">
    <text evidence="14">The sequence shown here is derived from an EMBL/GenBank/DDBJ whole genome shotgun (WGS) entry which is preliminary data.</text>
</comment>
<name>A0A0F4ZF40_9PEZI</name>
<comment type="subcellular location">
    <subcellularLocation>
        <location evidence="2">Cell membrane</location>
        <topology evidence="2">Multi-pass membrane protein</topology>
    </subcellularLocation>
</comment>
<keyword evidence="4" id="KW-0813">Transport</keyword>
<evidence type="ECO:0000256" key="7">
    <source>
        <dbReference type="ARBA" id="ARBA00022989"/>
    </source>
</evidence>
<evidence type="ECO:0000256" key="11">
    <source>
        <dbReference type="ARBA" id="ARBA00032555"/>
    </source>
</evidence>
<evidence type="ECO:0000256" key="4">
    <source>
        <dbReference type="ARBA" id="ARBA00022448"/>
    </source>
</evidence>
<feature type="transmembrane region" description="Helical" evidence="13">
    <location>
        <begin position="45"/>
        <end position="61"/>
    </location>
</feature>
<comment type="function">
    <text evidence="1">Mediates high-affinity intracellular uptake of the rare oligo-element molybdenum.</text>
</comment>
<dbReference type="AlphaFoldDB" id="A0A0F4ZF40"/>
<feature type="compositionally biased region" description="Polar residues" evidence="12">
    <location>
        <begin position="233"/>
        <end position="243"/>
    </location>
</feature>
<dbReference type="GO" id="GO:0006811">
    <property type="term" value="P:monoatomic ion transport"/>
    <property type="evidence" value="ECO:0007669"/>
    <property type="project" value="UniProtKB-KW"/>
</dbReference>
<feature type="transmembrane region" description="Helical" evidence="13">
    <location>
        <begin position="6"/>
        <end position="24"/>
    </location>
</feature>
<sequence>MSTDFYHSSLISLLAVCGGLLASTGSKNTKTAGRSTPVIKSASQWSFYTVYALVMGADWIQGPFLDALYRQTYGLSTGTIAQLFTAGFVSGAVASSATGSLADRYGRRAACLAFCLIYGASALLTASGRTLALLTAGRVLGGVATSLLFSVFESWMVADFNGRDLQAKGLDLQVTFARMATINSIMAIVAGIVSEWLVVRYASNGAPFLASIVLLVAAAGLITTQWDENYGTDSPANLSANQTERTDKAKPATTATPATVAQILAHRNTQAIAVASTLFEGAMYLFVFFWGPALSHAAAQPTRPLPYGIIFASFMAASTAASLLLARSAVGSSSTANPQRAQYALLAGVLGGSSVLFGLVAASTARESRMFVLFCAYEAMVGLYWPCIAALKSAAVADEVRARVYSLLRIPVNVFVVLAMWFASTVTGDAAPVFLVGGVGLAGAVGAVVILVRV</sequence>
<evidence type="ECO:0000256" key="3">
    <source>
        <dbReference type="ARBA" id="ARBA00021242"/>
    </source>
</evidence>
<evidence type="ECO:0000256" key="10">
    <source>
        <dbReference type="ARBA" id="ARBA00030646"/>
    </source>
</evidence>
<keyword evidence="15" id="KW-1185">Reference proteome</keyword>
<evidence type="ECO:0000256" key="5">
    <source>
        <dbReference type="ARBA" id="ARBA00022475"/>
    </source>
</evidence>
<dbReference type="Proteomes" id="UP000033483">
    <property type="component" value="Unassembled WGS sequence"/>
</dbReference>
<feature type="transmembrane region" description="Helical" evidence="13">
    <location>
        <begin position="109"/>
        <end position="127"/>
    </location>
</feature>
<keyword evidence="5" id="KW-1003">Cell membrane</keyword>
<accession>A0A0F4ZF40</accession>
<evidence type="ECO:0000256" key="12">
    <source>
        <dbReference type="SAM" id="MobiDB-lite"/>
    </source>
</evidence>
<dbReference type="GO" id="GO:0015098">
    <property type="term" value="F:molybdate ion transmembrane transporter activity"/>
    <property type="evidence" value="ECO:0007669"/>
    <property type="project" value="InterPro"/>
</dbReference>
<dbReference type="PANTHER" id="PTHR23516:SF1">
    <property type="entry name" value="MOLYBDATE-ANION TRANSPORTER"/>
    <property type="match status" value="1"/>
</dbReference>
<feature type="transmembrane region" description="Helical" evidence="13">
    <location>
        <begin position="139"/>
        <end position="158"/>
    </location>
</feature>
<evidence type="ECO:0000256" key="8">
    <source>
        <dbReference type="ARBA" id="ARBA00023065"/>
    </source>
</evidence>
<feature type="transmembrane region" description="Helical" evidence="13">
    <location>
        <begin position="430"/>
        <end position="452"/>
    </location>
</feature>
<dbReference type="PANTHER" id="PTHR23516">
    <property type="entry name" value="SAM (S-ADENOSYL METHIONINE) TRANSPORTER"/>
    <property type="match status" value="1"/>
</dbReference>
<feature type="transmembrane region" description="Helical" evidence="13">
    <location>
        <begin position="73"/>
        <end position="97"/>
    </location>
</feature>
<keyword evidence="8" id="KW-0406">Ion transport</keyword>
<evidence type="ECO:0000256" key="6">
    <source>
        <dbReference type="ARBA" id="ARBA00022692"/>
    </source>
</evidence>
<keyword evidence="9 13" id="KW-0472">Membrane</keyword>
<dbReference type="Gene3D" id="1.20.1250.20">
    <property type="entry name" value="MFS general substrate transporter like domains"/>
    <property type="match status" value="1"/>
</dbReference>
<evidence type="ECO:0000256" key="9">
    <source>
        <dbReference type="ARBA" id="ARBA00023136"/>
    </source>
</evidence>
<feature type="transmembrane region" description="Helical" evidence="13">
    <location>
        <begin position="371"/>
        <end position="391"/>
    </location>
</feature>
<keyword evidence="7 13" id="KW-1133">Transmembrane helix</keyword>
<feature type="transmembrane region" description="Helical" evidence="13">
    <location>
        <begin position="179"/>
        <end position="199"/>
    </location>
</feature>
<dbReference type="OrthoDB" id="263957at2759"/>
<dbReference type="GO" id="GO:0005886">
    <property type="term" value="C:plasma membrane"/>
    <property type="evidence" value="ECO:0007669"/>
    <property type="project" value="UniProtKB-SubCell"/>
</dbReference>
<feature type="transmembrane region" description="Helical" evidence="13">
    <location>
        <begin position="403"/>
        <end position="424"/>
    </location>
</feature>
<dbReference type="SUPFAM" id="SSF103473">
    <property type="entry name" value="MFS general substrate transporter"/>
    <property type="match status" value="1"/>
</dbReference>
<evidence type="ECO:0000313" key="14">
    <source>
        <dbReference type="EMBL" id="KKA29199.1"/>
    </source>
</evidence>
<gene>
    <name evidence="14" type="ORF">TD95_000937</name>
</gene>
<feature type="region of interest" description="Disordered" evidence="12">
    <location>
        <begin position="233"/>
        <end position="252"/>
    </location>
</feature>
<reference evidence="14 15" key="1">
    <citation type="submission" date="2015-03" db="EMBL/GenBank/DDBJ databases">
        <authorList>
            <person name="Radwan O."/>
            <person name="Al-Naeli F.A."/>
            <person name="Rendon G.A."/>
            <person name="Fields C."/>
        </authorList>
    </citation>
    <scope>NUCLEOTIDE SEQUENCE [LARGE SCALE GENOMIC DNA]</scope>
    <source>
        <strain evidence="14">CR-DP1</strain>
    </source>
</reference>
<evidence type="ECO:0000256" key="2">
    <source>
        <dbReference type="ARBA" id="ARBA00004651"/>
    </source>
</evidence>
<feature type="transmembrane region" description="Helical" evidence="13">
    <location>
        <begin position="205"/>
        <end position="224"/>
    </location>
</feature>
<feature type="transmembrane region" description="Helical" evidence="13">
    <location>
        <begin position="305"/>
        <end position="325"/>
    </location>
</feature>
<evidence type="ECO:0000313" key="15">
    <source>
        <dbReference type="Proteomes" id="UP000033483"/>
    </source>
</evidence>
<feature type="transmembrane region" description="Helical" evidence="13">
    <location>
        <begin position="271"/>
        <end position="293"/>
    </location>
</feature>
<dbReference type="InterPro" id="IPR008509">
    <property type="entry name" value="MOT2/MFSD5"/>
</dbReference>
<evidence type="ECO:0000256" key="13">
    <source>
        <dbReference type="SAM" id="Phobius"/>
    </source>
</evidence>
<dbReference type="InterPro" id="IPR036259">
    <property type="entry name" value="MFS_trans_sf"/>
</dbReference>
<feature type="transmembrane region" description="Helical" evidence="13">
    <location>
        <begin position="345"/>
        <end position="365"/>
    </location>
</feature>
<evidence type="ECO:0000256" key="1">
    <source>
        <dbReference type="ARBA" id="ARBA00003019"/>
    </source>
</evidence>
<dbReference type="EMBL" id="LAEV01000932">
    <property type="protein sequence ID" value="KKA29199.1"/>
    <property type="molecule type" value="Genomic_DNA"/>
</dbReference>
<dbReference type="Pfam" id="PF05631">
    <property type="entry name" value="MFS_5"/>
    <property type="match status" value="1"/>
</dbReference>